<dbReference type="GO" id="GO:0007229">
    <property type="term" value="P:integrin-mediated signaling pathway"/>
    <property type="evidence" value="ECO:0007669"/>
    <property type="project" value="UniProtKB-KW"/>
</dbReference>
<accession>A0AAJ7UE15</accession>
<dbReference type="InterPro" id="IPR013519">
    <property type="entry name" value="Int_alpha_beta-p"/>
</dbReference>
<dbReference type="Gene3D" id="2.130.10.130">
    <property type="entry name" value="Integrin alpha, N-terminal"/>
    <property type="match status" value="1"/>
</dbReference>
<dbReference type="PROSITE" id="PS50234">
    <property type="entry name" value="VWFA"/>
    <property type="match status" value="1"/>
</dbReference>
<evidence type="ECO:0000256" key="2">
    <source>
        <dbReference type="ARBA" id="ARBA00022729"/>
    </source>
</evidence>
<dbReference type="SUPFAM" id="SSF53300">
    <property type="entry name" value="vWA-like"/>
    <property type="match status" value="1"/>
</dbReference>
<gene>
    <name evidence="10" type="primary">LOC116956954</name>
</gene>
<keyword evidence="7" id="KW-0130">Cell adhesion</keyword>
<feature type="domain" description="VWFA" evidence="8">
    <location>
        <begin position="75"/>
        <end position="253"/>
    </location>
</feature>
<dbReference type="Pfam" id="PF01839">
    <property type="entry name" value="FG-GAP"/>
    <property type="match status" value="1"/>
</dbReference>
<dbReference type="SUPFAM" id="SSF69318">
    <property type="entry name" value="Integrin alpha N-terminal domain"/>
    <property type="match status" value="1"/>
</dbReference>
<dbReference type="InterPro" id="IPR002035">
    <property type="entry name" value="VWF_A"/>
</dbReference>
<keyword evidence="7" id="KW-0401">Integrin</keyword>
<evidence type="ECO:0000259" key="8">
    <source>
        <dbReference type="PROSITE" id="PS50234"/>
    </source>
</evidence>
<name>A0AAJ7UE15_PETMA</name>
<dbReference type="AlphaFoldDB" id="A0AAJ7UE15"/>
<comment type="subcellular location">
    <subcellularLocation>
        <location evidence="7">Membrane</location>
        <topology evidence="7">Single-pass type I membrane protein</topology>
    </subcellularLocation>
</comment>
<keyword evidence="9" id="KW-1185">Reference proteome</keyword>
<keyword evidence="5" id="KW-0325">Glycoprotein</keyword>
<feature type="repeat" description="FG-GAP" evidence="6">
    <location>
        <begin position="444"/>
        <end position="503"/>
    </location>
</feature>
<reference evidence="10" key="1">
    <citation type="submission" date="2025-08" db="UniProtKB">
        <authorList>
            <consortium name="RefSeq"/>
        </authorList>
    </citation>
    <scope>IDENTIFICATION</scope>
    <source>
        <tissue evidence="10">Sperm</tissue>
    </source>
</reference>
<evidence type="ECO:0000313" key="9">
    <source>
        <dbReference type="Proteomes" id="UP001318040"/>
    </source>
</evidence>
<protein>
    <submittedName>
        <fullName evidence="10">Integrin alpha-X-like isoform X2</fullName>
    </submittedName>
</protein>
<feature type="repeat" description="FG-GAP" evidence="6">
    <location>
        <begin position="377"/>
        <end position="437"/>
    </location>
</feature>
<evidence type="ECO:0000256" key="6">
    <source>
        <dbReference type="PROSITE-ProRule" id="PRU00803"/>
    </source>
</evidence>
<sequence>MDVQNDDVSPNGTLGLTLAKEESPSGKVLACAPLGRLSCGKNVFLKSSCYLFDNNLNQELMIAAGYQDCPISPIDMVILIDGSGSVSDTDFERTKDFVKAIIRTFKKKDNTQIAVVQFSRNYRLELSFLQFASSPHVEAIVSAIKQMRTTTQTANAINFIMNQVFTPSGGAKARAQKVLVVVTDGESNGGGLAAAIRRTQAERVVTYAIGVGDAFKPGSPAYAELTQLASDPDSEHMFPVDDYNALNSVLRRLEEKIFSIEGASGDLSTFEMELAATGMSAVINKGTITLGAVGAHGWMGGVVRHFSSGKSITSTNSTLDWQNMEGPSVERDSYLGYSLIQVKLSSISLLATGAPHSHHTGTVYLFDIRSSDSKLMIYQTLPGHQLGSYFGAVLCAVEQEQGGSGTALLLVSAPFYHTHGEEGRVYVYRRAYDGRFNLSQELGGGGGGRGGGGLRARFGSAMASMGDVTGDGWPDVAIGAPGEGDDGAGAVYLFSGRRDGFSDGDPQRISGSSQSGRVRMFGRSLHSLMDG</sequence>
<dbReference type="GO" id="GO:0098609">
    <property type="term" value="P:cell-cell adhesion"/>
    <property type="evidence" value="ECO:0007669"/>
    <property type="project" value="TreeGrafter"/>
</dbReference>
<dbReference type="InterPro" id="IPR000413">
    <property type="entry name" value="Integrin_alpha"/>
</dbReference>
<comment type="similarity">
    <text evidence="7">Belongs to the integrin alpha chain family.</text>
</comment>
<dbReference type="Pfam" id="PF00092">
    <property type="entry name" value="VWA"/>
    <property type="match status" value="1"/>
</dbReference>
<dbReference type="GO" id="GO:0005178">
    <property type="term" value="F:integrin binding"/>
    <property type="evidence" value="ECO:0007669"/>
    <property type="project" value="TreeGrafter"/>
</dbReference>
<keyword evidence="4" id="KW-0106">Calcium</keyword>
<evidence type="ECO:0000256" key="1">
    <source>
        <dbReference type="ARBA" id="ARBA00022723"/>
    </source>
</evidence>
<dbReference type="Proteomes" id="UP001318040">
    <property type="component" value="Chromosome 68"/>
</dbReference>
<dbReference type="GO" id="GO:0033627">
    <property type="term" value="P:cell adhesion mediated by integrin"/>
    <property type="evidence" value="ECO:0007669"/>
    <property type="project" value="TreeGrafter"/>
</dbReference>
<evidence type="ECO:0000256" key="7">
    <source>
        <dbReference type="RuleBase" id="RU003762"/>
    </source>
</evidence>
<keyword evidence="1" id="KW-0479">Metal-binding</keyword>
<dbReference type="PROSITE" id="PS51470">
    <property type="entry name" value="FG_GAP"/>
    <property type="match status" value="2"/>
</dbReference>
<dbReference type="SMART" id="SM00327">
    <property type="entry name" value="VWA"/>
    <property type="match status" value="1"/>
</dbReference>
<dbReference type="Gene3D" id="3.40.50.410">
    <property type="entry name" value="von Willebrand factor, type A domain"/>
    <property type="match status" value="1"/>
</dbReference>
<evidence type="ECO:0000256" key="5">
    <source>
        <dbReference type="ARBA" id="ARBA00023180"/>
    </source>
</evidence>
<dbReference type="PRINTS" id="PR00453">
    <property type="entry name" value="VWFADOMAIN"/>
</dbReference>
<keyword evidence="2" id="KW-0732">Signal</keyword>
<dbReference type="GO" id="GO:0008305">
    <property type="term" value="C:integrin complex"/>
    <property type="evidence" value="ECO:0007669"/>
    <property type="project" value="InterPro"/>
</dbReference>
<dbReference type="InterPro" id="IPR028994">
    <property type="entry name" value="Integrin_alpha_N"/>
</dbReference>
<dbReference type="PANTHER" id="PTHR23220:SF134">
    <property type="entry name" value="INTEGRIN ALPHA-2 DOMAIN-CONTAINING PROTEIN"/>
    <property type="match status" value="1"/>
</dbReference>
<evidence type="ECO:0000313" key="10">
    <source>
        <dbReference type="RefSeq" id="XP_032834733.1"/>
    </source>
</evidence>
<dbReference type="InterPro" id="IPR013517">
    <property type="entry name" value="FG-GAP"/>
</dbReference>
<dbReference type="PANTHER" id="PTHR23220">
    <property type="entry name" value="INTEGRIN ALPHA"/>
    <property type="match status" value="1"/>
</dbReference>
<evidence type="ECO:0000256" key="4">
    <source>
        <dbReference type="ARBA" id="ARBA00022837"/>
    </source>
</evidence>
<evidence type="ECO:0000256" key="3">
    <source>
        <dbReference type="ARBA" id="ARBA00022737"/>
    </source>
</evidence>
<dbReference type="GO" id="GO:0009897">
    <property type="term" value="C:external side of plasma membrane"/>
    <property type="evidence" value="ECO:0007669"/>
    <property type="project" value="TreeGrafter"/>
</dbReference>
<keyword evidence="7" id="KW-0675">Receptor</keyword>
<dbReference type="InterPro" id="IPR036465">
    <property type="entry name" value="vWFA_dom_sf"/>
</dbReference>
<dbReference type="RefSeq" id="XP_032834733.1">
    <property type="nucleotide sequence ID" value="XM_032978842.1"/>
</dbReference>
<dbReference type="PRINTS" id="PR01185">
    <property type="entry name" value="INTEGRINA"/>
</dbReference>
<dbReference type="SMART" id="SM00191">
    <property type="entry name" value="Int_alpha"/>
    <property type="match status" value="3"/>
</dbReference>
<proteinExistence type="inferred from homology"/>
<organism evidence="9 10">
    <name type="scientific">Petromyzon marinus</name>
    <name type="common">Sea lamprey</name>
    <dbReference type="NCBI Taxonomy" id="7757"/>
    <lineage>
        <taxon>Eukaryota</taxon>
        <taxon>Metazoa</taxon>
        <taxon>Chordata</taxon>
        <taxon>Craniata</taxon>
        <taxon>Vertebrata</taxon>
        <taxon>Cyclostomata</taxon>
        <taxon>Hyperoartia</taxon>
        <taxon>Petromyzontiformes</taxon>
        <taxon>Petromyzontidae</taxon>
        <taxon>Petromyzon</taxon>
    </lineage>
</organism>
<keyword evidence="3" id="KW-0677">Repeat</keyword>
<dbReference type="GO" id="GO:0046872">
    <property type="term" value="F:metal ion binding"/>
    <property type="evidence" value="ECO:0007669"/>
    <property type="project" value="UniProtKB-KW"/>
</dbReference>
<dbReference type="GO" id="GO:0007160">
    <property type="term" value="P:cell-matrix adhesion"/>
    <property type="evidence" value="ECO:0007669"/>
    <property type="project" value="TreeGrafter"/>
</dbReference>